<evidence type="ECO:0000256" key="4">
    <source>
        <dbReference type="ARBA" id="ARBA00022496"/>
    </source>
</evidence>
<dbReference type="PANTHER" id="PTHR42771">
    <property type="entry name" value="IRON(3+)-HYDROXAMATE IMPORT ATP-BINDING PROTEIN FHUC"/>
    <property type="match status" value="1"/>
</dbReference>
<comment type="caution">
    <text evidence="10">The sequence shown here is derived from an EMBL/GenBank/DDBJ whole genome shotgun (WGS) entry which is preliminary data.</text>
</comment>
<sequence>MRTGPARPLRRVEARDDGGLDVGSDGGDDWPASIPAVAHLLRHGWDVAAGVTFLVGENGSGKSTIVEALAQLLGAPEGGGTGAHRAGAERERAGDVSDLARRLRVVRGPGGRSREVFFLRAETMHAFVSYLARTVADPAAEEVGPHALHRISHGESFVEMLSGPWVRRAGVLLLDEPEAALSFANCLTLVGALHVMAREGKQVVCATHSPVLTALPGATILQLDDEGLTPVGWEDLRIVHDHRFFLDAPERYLRHVL</sequence>
<organism evidence="10 11">
    <name type="scientific">Kineococcus gynurae</name>
    <dbReference type="NCBI Taxonomy" id="452979"/>
    <lineage>
        <taxon>Bacteria</taxon>
        <taxon>Bacillati</taxon>
        <taxon>Actinomycetota</taxon>
        <taxon>Actinomycetes</taxon>
        <taxon>Kineosporiales</taxon>
        <taxon>Kineosporiaceae</taxon>
        <taxon>Kineococcus</taxon>
    </lineage>
</organism>
<dbReference type="InterPro" id="IPR003593">
    <property type="entry name" value="AAA+_ATPase"/>
</dbReference>
<keyword evidence="6" id="KW-0406">Ion transport</keyword>
<keyword evidence="5" id="KW-0408">Iron</keyword>
<keyword evidence="11" id="KW-1185">Reference proteome</keyword>
<proteinExistence type="predicted"/>
<feature type="region of interest" description="Disordered" evidence="8">
    <location>
        <begin position="1"/>
        <end position="28"/>
    </location>
</feature>
<dbReference type="InterPro" id="IPR027417">
    <property type="entry name" value="P-loop_NTPase"/>
</dbReference>
<dbReference type="CDD" id="cd00267">
    <property type="entry name" value="ABC_ATPase"/>
    <property type="match status" value="1"/>
</dbReference>
<dbReference type="EMBL" id="JBHMDM010000004">
    <property type="protein sequence ID" value="MFB9376718.1"/>
    <property type="molecule type" value="Genomic_DNA"/>
</dbReference>
<dbReference type="Proteomes" id="UP001589748">
    <property type="component" value="Unassembled WGS sequence"/>
</dbReference>
<dbReference type="Pfam" id="PF13304">
    <property type="entry name" value="AAA_21"/>
    <property type="match status" value="2"/>
</dbReference>
<comment type="subcellular location">
    <subcellularLocation>
        <location evidence="1">Cell membrane</location>
        <topology evidence="1">Peripheral membrane protein</topology>
    </subcellularLocation>
</comment>
<accession>A0ABV5LRQ8</accession>
<dbReference type="RefSeq" id="WP_380135899.1">
    <property type="nucleotide sequence ID" value="NZ_JBHLUI010000003.1"/>
</dbReference>
<keyword evidence="7" id="KW-0472">Membrane</keyword>
<evidence type="ECO:0000256" key="1">
    <source>
        <dbReference type="ARBA" id="ARBA00004202"/>
    </source>
</evidence>
<evidence type="ECO:0000313" key="11">
    <source>
        <dbReference type="Proteomes" id="UP001589748"/>
    </source>
</evidence>
<dbReference type="SMART" id="SM00382">
    <property type="entry name" value="AAA"/>
    <property type="match status" value="1"/>
</dbReference>
<evidence type="ECO:0000256" key="7">
    <source>
        <dbReference type="ARBA" id="ARBA00023136"/>
    </source>
</evidence>
<evidence type="ECO:0000256" key="8">
    <source>
        <dbReference type="SAM" id="MobiDB-lite"/>
    </source>
</evidence>
<evidence type="ECO:0000313" key="10">
    <source>
        <dbReference type="EMBL" id="MFB9376718.1"/>
    </source>
</evidence>
<dbReference type="InterPro" id="IPR003959">
    <property type="entry name" value="ATPase_AAA_core"/>
</dbReference>
<keyword evidence="3" id="KW-1003">Cell membrane</keyword>
<reference evidence="10 11" key="1">
    <citation type="submission" date="2024-09" db="EMBL/GenBank/DDBJ databases">
        <authorList>
            <person name="Sun Q."/>
            <person name="Mori K."/>
        </authorList>
    </citation>
    <scope>NUCLEOTIDE SEQUENCE [LARGE SCALE GENOMIC DNA]</scope>
    <source>
        <strain evidence="10 11">TISTR 1856</strain>
    </source>
</reference>
<dbReference type="SUPFAM" id="SSF52540">
    <property type="entry name" value="P-loop containing nucleoside triphosphate hydrolases"/>
    <property type="match status" value="1"/>
</dbReference>
<keyword evidence="4" id="KW-0410">Iron transport</keyword>
<dbReference type="PANTHER" id="PTHR42771:SF2">
    <property type="entry name" value="IRON(3+)-HYDROXAMATE IMPORT ATP-BINDING PROTEIN FHUC"/>
    <property type="match status" value="1"/>
</dbReference>
<evidence type="ECO:0000256" key="6">
    <source>
        <dbReference type="ARBA" id="ARBA00023065"/>
    </source>
</evidence>
<evidence type="ECO:0000256" key="3">
    <source>
        <dbReference type="ARBA" id="ARBA00022475"/>
    </source>
</evidence>
<evidence type="ECO:0000256" key="5">
    <source>
        <dbReference type="ARBA" id="ARBA00023004"/>
    </source>
</evidence>
<keyword evidence="2" id="KW-0813">Transport</keyword>
<dbReference type="InterPro" id="IPR051535">
    <property type="entry name" value="Siderophore_ABC-ATPase"/>
</dbReference>
<evidence type="ECO:0000259" key="9">
    <source>
        <dbReference type="SMART" id="SM00382"/>
    </source>
</evidence>
<gene>
    <name evidence="10" type="ORF">ACFFVI_07025</name>
</gene>
<feature type="domain" description="AAA+ ATPase" evidence="9">
    <location>
        <begin position="48"/>
        <end position="227"/>
    </location>
</feature>
<dbReference type="Gene3D" id="3.40.50.300">
    <property type="entry name" value="P-loop containing nucleotide triphosphate hydrolases"/>
    <property type="match status" value="2"/>
</dbReference>
<name>A0ABV5LRQ8_9ACTN</name>
<evidence type="ECO:0000256" key="2">
    <source>
        <dbReference type="ARBA" id="ARBA00022448"/>
    </source>
</evidence>
<protein>
    <submittedName>
        <fullName evidence="10">AAA family ATPase</fullName>
    </submittedName>
</protein>